<feature type="compositionally biased region" description="Polar residues" evidence="1">
    <location>
        <begin position="227"/>
        <end position="239"/>
    </location>
</feature>
<evidence type="ECO:0000256" key="1">
    <source>
        <dbReference type="SAM" id="MobiDB-lite"/>
    </source>
</evidence>
<feature type="compositionally biased region" description="Low complexity" evidence="1">
    <location>
        <begin position="965"/>
        <end position="985"/>
    </location>
</feature>
<feature type="compositionally biased region" description="Acidic residues" evidence="1">
    <location>
        <begin position="207"/>
        <end position="225"/>
    </location>
</feature>
<feature type="compositionally biased region" description="Polar residues" evidence="1">
    <location>
        <begin position="377"/>
        <end position="399"/>
    </location>
</feature>
<feature type="compositionally biased region" description="Basic and acidic residues" evidence="1">
    <location>
        <begin position="758"/>
        <end position="772"/>
    </location>
</feature>
<dbReference type="Proteomes" id="UP001164743">
    <property type="component" value="Chromosome 13A"/>
</dbReference>
<reference evidence="2" key="1">
    <citation type="submission" date="2022-10" db="EMBL/GenBank/DDBJ databases">
        <title>Puccinia triticina Genome sequencing and assembly.</title>
        <authorList>
            <person name="Li C."/>
        </authorList>
    </citation>
    <scope>NUCLEOTIDE SEQUENCE</scope>
    <source>
        <strain evidence="2">Pt15</strain>
    </source>
</reference>
<feature type="compositionally biased region" description="Low complexity" evidence="1">
    <location>
        <begin position="675"/>
        <end position="696"/>
    </location>
</feature>
<dbReference type="PRINTS" id="PR00929">
    <property type="entry name" value="ATHOOK"/>
</dbReference>
<feature type="region of interest" description="Disordered" evidence="1">
    <location>
        <begin position="594"/>
        <end position="801"/>
    </location>
</feature>
<organism evidence="2 3">
    <name type="scientific">Puccinia triticina</name>
    <dbReference type="NCBI Taxonomy" id="208348"/>
    <lineage>
        <taxon>Eukaryota</taxon>
        <taxon>Fungi</taxon>
        <taxon>Dikarya</taxon>
        <taxon>Basidiomycota</taxon>
        <taxon>Pucciniomycotina</taxon>
        <taxon>Pucciniomycetes</taxon>
        <taxon>Pucciniales</taxon>
        <taxon>Pucciniaceae</taxon>
        <taxon>Puccinia</taxon>
    </lineage>
</organism>
<dbReference type="RefSeq" id="XP_053026341.1">
    <property type="nucleotide sequence ID" value="XM_053162357.1"/>
</dbReference>
<dbReference type="Gene3D" id="2.60.200.20">
    <property type="match status" value="1"/>
</dbReference>
<feature type="region of interest" description="Disordered" evidence="1">
    <location>
        <begin position="415"/>
        <end position="454"/>
    </location>
</feature>
<accession>A0ABY7CZN6</accession>
<evidence type="ECO:0008006" key="4">
    <source>
        <dbReference type="Google" id="ProtNLM"/>
    </source>
</evidence>
<name>A0ABY7CZN6_9BASI</name>
<feature type="compositionally biased region" description="Low complexity" evidence="1">
    <location>
        <begin position="917"/>
        <end position="929"/>
    </location>
</feature>
<feature type="compositionally biased region" description="Acidic residues" evidence="1">
    <location>
        <begin position="307"/>
        <end position="324"/>
    </location>
</feature>
<dbReference type="SUPFAM" id="SSF49879">
    <property type="entry name" value="SMAD/FHA domain"/>
    <property type="match status" value="1"/>
</dbReference>
<sequence length="1000" mass="107412">MGEQPAERPADGQLHGNALGYLLVLSQPSARLALNCPETTIGSSPHLATICLEDPARIQAIHLIIHIDNNHRASLQVVGPSGITLNNSHLQPSPEPVPLNDRDTFSIDQFPFRWEQRWDNHLTDWSRFTSPSKQPQQQQEEEPQTLLLDITPEKHPSPPKLLISPTKNNQQFTFQWDQESNVSFRRRPRNSIDTHRSRAHSPTDADQSSEDEEEEEEEEESDELPTTDPSSLPLTGISLQESPQDPPPPSSPQEASPSQPPRLKSLLQNLLIKQAVQVHLAHHPPSTLPDDETPSSSSAAASGFSSSEDEQEDDDPESTDTDDEILQRPAEPADVSMASSPPASPNPTIAPSDAICPSNPVSLPSTLVRPTFDRRSLSPNAQLLSEFQQTGSPTRTSPPKTLVFPLKSSFRRQSYSAHELAAFSSPPPSSSSTSPYPTTPSPSSPSSSSSRAVRLNTQINSRSPSFPVDPHPPSNAEALRNRLRSSARAPASALPSPPPPPPLPPPPVPEPTHLTPAAIPHRIIRTPRSFLIKRRGSLTPLTAPVCDNTLLLLPSQNEEDYQHATLADDNKKRKVRFDRDVFCLEFDQLPEELPLSRQPKRAKVLPEDDQPDPATTKRKGQRRNTVSVDRPRRQSPRLVVPLTAPIEEEELSDLEAPSAPGEGTQACAAAAPVDLSGLSLSNPPSPSPADAAHLPSGPRPPADPRPASLPGPPSSSSVAAEQEGEAKSPARRGSMIDALAARLFSQDPSLMTSHRRRQSEPARLDEVARRLDTLQLSSTGDGVEGADEVGRPGRVRPHSAPAAASSIVPSLPAFSPALVGVKQLFFGSSAAARASFGDGFSALFRRLRDAMAVPAALERTAPAPAPRRGPGRPKAGPTPALAAPDELSGPAAQPTEADRPRRPRGRPPKARLPPPSSAVTSPAAEPAGRPRGRPPKPRPPPSAPETGPARPLSPDTLPRPRRPARAALPLSAAAQDTLAPPSRPALRPRTRRSPLPPSAS</sequence>
<feature type="compositionally biased region" description="Low complexity" evidence="1">
    <location>
        <begin position="332"/>
        <end position="352"/>
    </location>
</feature>
<dbReference type="PRINTS" id="PR01217">
    <property type="entry name" value="PRICHEXTENSN"/>
</dbReference>
<gene>
    <name evidence="2" type="ORF">PtA15_13A185</name>
</gene>
<dbReference type="InterPro" id="IPR008984">
    <property type="entry name" value="SMAD_FHA_dom_sf"/>
</dbReference>
<dbReference type="GeneID" id="77803252"/>
<proteinExistence type="predicted"/>
<dbReference type="InterPro" id="IPR017956">
    <property type="entry name" value="AT_hook_DNA-bd_motif"/>
</dbReference>
<feature type="compositionally biased region" description="Polar residues" evidence="1">
    <location>
        <begin position="165"/>
        <end position="183"/>
    </location>
</feature>
<feature type="compositionally biased region" description="Low complexity" evidence="1">
    <location>
        <begin position="295"/>
        <end position="306"/>
    </location>
</feature>
<feature type="compositionally biased region" description="Pro residues" evidence="1">
    <location>
        <begin position="495"/>
        <end position="510"/>
    </location>
</feature>
<feature type="region of interest" description="Disordered" evidence="1">
    <location>
        <begin position="150"/>
        <end position="402"/>
    </location>
</feature>
<keyword evidence="3" id="KW-1185">Reference proteome</keyword>
<protein>
    <recommendedName>
        <fullName evidence="4">FHA domain-containing protein</fullName>
    </recommendedName>
</protein>
<feature type="region of interest" description="Disordered" evidence="1">
    <location>
        <begin position="483"/>
        <end position="519"/>
    </location>
</feature>
<feature type="compositionally biased region" description="Pro residues" evidence="1">
    <location>
        <begin position="697"/>
        <end position="713"/>
    </location>
</feature>
<feature type="region of interest" description="Disordered" evidence="1">
    <location>
        <begin position="857"/>
        <end position="1000"/>
    </location>
</feature>
<feature type="compositionally biased region" description="Low complexity" evidence="1">
    <location>
        <begin position="484"/>
        <end position="494"/>
    </location>
</feature>
<evidence type="ECO:0000313" key="2">
    <source>
        <dbReference type="EMBL" id="WAQ90786.1"/>
    </source>
</evidence>
<evidence type="ECO:0000313" key="3">
    <source>
        <dbReference type="Proteomes" id="UP001164743"/>
    </source>
</evidence>
<feature type="compositionally biased region" description="Low complexity" evidence="1">
    <location>
        <begin position="857"/>
        <end position="880"/>
    </location>
</feature>
<dbReference type="EMBL" id="CP110433">
    <property type="protein sequence ID" value="WAQ90786.1"/>
    <property type="molecule type" value="Genomic_DNA"/>
</dbReference>